<evidence type="ECO:0000313" key="2">
    <source>
        <dbReference type="EMBL" id="MDF0600841.1"/>
    </source>
</evidence>
<evidence type="ECO:0008006" key="4">
    <source>
        <dbReference type="Google" id="ProtNLM"/>
    </source>
</evidence>
<keyword evidence="1" id="KW-0812">Transmembrane</keyword>
<evidence type="ECO:0000313" key="3">
    <source>
        <dbReference type="Proteomes" id="UP001220964"/>
    </source>
</evidence>
<dbReference type="Proteomes" id="UP001220964">
    <property type="component" value="Unassembled WGS sequence"/>
</dbReference>
<keyword evidence="3" id="KW-1185">Reference proteome</keyword>
<evidence type="ECO:0000256" key="1">
    <source>
        <dbReference type="SAM" id="Phobius"/>
    </source>
</evidence>
<sequence>MIPGTANLAYAARRAALRSSLGLVGALCLCVGLGFLTVAAWIALTVAADALTAALVIGGAYAGLGLIVLVISRLARPRPPAPAAPAAAPAAQPALAPALVGVAAAFLQGVGAGLASRRRP</sequence>
<accession>A0AAE3NRT5</accession>
<organism evidence="2 3">
    <name type="scientific">Psychromarinibacter sediminicola</name>
    <dbReference type="NCBI Taxonomy" id="3033385"/>
    <lineage>
        <taxon>Bacteria</taxon>
        <taxon>Pseudomonadati</taxon>
        <taxon>Pseudomonadota</taxon>
        <taxon>Alphaproteobacteria</taxon>
        <taxon>Rhodobacterales</taxon>
        <taxon>Paracoccaceae</taxon>
        <taxon>Psychromarinibacter</taxon>
    </lineage>
</organism>
<protein>
    <recommendedName>
        <fullName evidence="4">Holin-X, holin superfamily III</fullName>
    </recommendedName>
</protein>
<keyword evidence="1" id="KW-1133">Transmembrane helix</keyword>
<proteinExistence type="predicted"/>
<feature type="transmembrane region" description="Helical" evidence="1">
    <location>
        <begin position="21"/>
        <end position="44"/>
    </location>
</feature>
<feature type="transmembrane region" description="Helical" evidence="1">
    <location>
        <begin position="50"/>
        <end position="71"/>
    </location>
</feature>
<dbReference type="EMBL" id="JARGYC010000018">
    <property type="protein sequence ID" value="MDF0600841.1"/>
    <property type="molecule type" value="Genomic_DNA"/>
</dbReference>
<dbReference type="RefSeq" id="WP_275566981.1">
    <property type="nucleotide sequence ID" value="NZ_JARGYC010000018.1"/>
</dbReference>
<gene>
    <name evidence="2" type="ORF">P1J78_08870</name>
</gene>
<comment type="caution">
    <text evidence="2">The sequence shown here is derived from an EMBL/GenBank/DDBJ whole genome shotgun (WGS) entry which is preliminary data.</text>
</comment>
<keyword evidence="1" id="KW-0472">Membrane</keyword>
<reference evidence="2" key="1">
    <citation type="submission" date="2023-03" db="EMBL/GenBank/DDBJ databases">
        <title>Multiphase analysis and comparison of six strains from genera Psychromarinibacter, Lutimaribacter, and Maritimibacter, including a novel species: Psychromarinibacter sediminicola sp. nov.</title>
        <authorList>
            <person name="Wang Y.-H."/>
            <person name="Ye M.-Q."/>
            <person name="Du Z.-J."/>
        </authorList>
    </citation>
    <scope>NUCLEOTIDE SEQUENCE</scope>
    <source>
        <strain evidence="2">C21-152</strain>
    </source>
</reference>
<dbReference type="AlphaFoldDB" id="A0AAE3NRT5"/>
<name>A0AAE3NRT5_9RHOB</name>